<evidence type="ECO:0000259" key="1">
    <source>
        <dbReference type="Pfam" id="PF13338"/>
    </source>
</evidence>
<dbReference type="AlphaFoldDB" id="A0A3M9XIJ1"/>
<comment type="caution">
    <text evidence="2">The sequence shown here is derived from an EMBL/GenBank/DDBJ whole genome shotgun (WGS) entry which is preliminary data.</text>
</comment>
<protein>
    <submittedName>
        <fullName evidence="2">Transcriptional regulator</fullName>
    </submittedName>
</protein>
<organism evidence="2 3">
    <name type="scientific">Methylocystis hirsuta</name>
    <dbReference type="NCBI Taxonomy" id="369798"/>
    <lineage>
        <taxon>Bacteria</taxon>
        <taxon>Pseudomonadati</taxon>
        <taxon>Pseudomonadota</taxon>
        <taxon>Alphaproteobacteria</taxon>
        <taxon>Hyphomicrobiales</taxon>
        <taxon>Methylocystaceae</taxon>
        <taxon>Methylocystis</taxon>
    </lineage>
</organism>
<evidence type="ECO:0000313" key="3">
    <source>
        <dbReference type="Proteomes" id="UP000268623"/>
    </source>
</evidence>
<keyword evidence="3" id="KW-1185">Reference proteome</keyword>
<dbReference type="OrthoDB" id="9789781at2"/>
<name>A0A3M9XIJ1_9HYPH</name>
<dbReference type="Pfam" id="PF13338">
    <property type="entry name" value="AbiEi_4"/>
    <property type="match status" value="1"/>
</dbReference>
<dbReference type="EMBL" id="QWDD01000004">
    <property type="protein sequence ID" value="RNJ47883.1"/>
    <property type="molecule type" value="Genomic_DNA"/>
</dbReference>
<sequence>MVHTQNHRERALAVARDRGIARSRDFESAGIPRIYLQRLRDEGLLTQPGRGLYELANSEIGAHHSLAEAAKAVPAGVVGLVSALQFHGLSTQLSPQVWLLIPPKGWVPRQPPVSLKIVRAGDQALKAGVEHKLIDKVLVPITSPAKTIADCFKYRRHVGLDIAIEALRECLSKKCAPRDEIWRYAAIDRVQNVMRPYLEALS</sequence>
<dbReference type="InterPro" id="IPR025159">
    <property type="entry name" value="AbiEi_N"/>
</dbReference>
<feature type="domain" description="AbiEi antitoxin N-terminal" evidence="1">
    <location>
        <begin position="10"/>
        <end position="56"/>
    </location>
</feature>
<reference evidence="2 3" key="1">
    <citation type="submission" date="2018-08" db="EMBL/GenBank/DDBJ databases">
        <title>Genome sequence of Methylocystis hirsuta CSC1, a methanotroph able to accumulate PHAs.</title>
        <authorList>
            <person name="Bordel S."/>
            <person name="Rodriguez E."/>
            <person name="Gancedo J."/>
            <person name="Munoz R."/>
        </authorList>
    </citation>
    <scope>NUCLEOTIDE SEQUENCE [LARGE SCALE GENOMIC DNA]</scope>
    <source>
        <strain evidence="2 3">CSC1</strain>
    </source>
</reference>
<dbReference type="RefSeq" id="WP_123177975.1">
    <property type="nucleotide sequence ID" value="NZ_QWDD01000004.1"/>
</dbReference>
<dbReference type="Proteomes" id="UP000268623">
    <property type="component" value="Unassembled WGS sequence"/>
</dbReference>
<proteinExistence type="predicted"/>
<accession>A0A3M9XIJ1</accession>
<gene>
    <name evidence="2" type="ORF">D1O30_20690</name>
</gene>
<evidence type="ECO:0000313" key="2">
    <source>
        <dbReference type="EMBL" id="RNJ47883.1"/>
    </source>
</evidence>